<dbReference type="Proteomes" id="UP001148629">
    <property type="component" value="Unassembled WGS sequence"/>
</dbReference>
<keyword evidence="2" id="KW-1185">Reference proteome</keyword>
<name>A0ACC1RL37_9HYPO</name>
<accession>A0ACC1RL37</accession>
<evidence type="ECO:0000313" key="1">
    <source>
        <dbReference type="EMBL" id="KAJ3520252.1"/>
    </source>
</evidence>
<organism evidence="1 2">
    <name type="scientific">Fusarium decemcellulare</name>
    <dbReference type="NCBI Taxonomy" id="57161"/>
    <lineage>
        <taxon>Eukaryota</taxon>
        <taxon>Fungi</taxon>
        <taxon>Dikarya</taxon>
        <taxon>Ascomycota</taxon>
        <taxon>Pezizomycotina</taxon>
        <taxon>Sordariomycetes</taxon>
        <taxon>Hypocreomycetidae</taxon>
        <taxon>Hypocreales</taxon>
        <taxon>Nectriaceae</taxon>
        <taxon>Fusarium</taxon>
        <taxon>Fusarium decemcellulare species complex</taxon>
    </lineage>
</organism>
<sequence>MAIIVACPRCKQGKLLAQFVNLKNKDRLVGKCMACRVRQGAPSRKRNNRAIATRSDPPTSSLSETFSLLHTQRPVPVDPRCKPPSTDCCSSIDPLPRPHPPPEPQPDPSLKRRIEPHIPCLKLSGDTARDEEMIPSHAIPGTFIVFLAVVVRVPITMSTAPNMAVLGTSKIHQGHLVDDGLVSVGLRDVEPCRDMSMKVNAIPYADAFLSLSIAAATELLLVTIMRVRSLGRRNRDSQNKNEFPIRGALVDKPPIEDEAVIRYIYPGGRVVNGGLTYCVYWRGVASSIDDPVNYPEARHRTCAMCKRMALLLGSYTTACLATDCDSEVKETRALERNQLLRRYSDRDAEPCLLFIQGSGYVDNVVVNTIMAWLRDDQEFGTLGRMGKSLVYSDKKPRFGSESSEWTIPSGYYLMTLVSDEATLPLLKQR</sequence>
<dbReference type="EMBL" id="JANRMS010002944">
    <property type="protein sequence ID" value="KAJ3520252.1"/>
    <property type="molecule type" value="Genomic_DNA"/>
</dbReference>
<protein>
    <submittedName>
        <fullName evidence="1">Uncharacterized protein</fullName>
    </submittedName>
</protein>
<evidence type="ECO:0000313" key="2">
    <source>
        <dbReference type="Proteomes" id="UP001148629"/>
    </source>
</evidence>
<proteinExistence type="predicted"/>
<comment type="caution">
    <text evidence="1">The sequence shown here is derived from an EMBL/GenBank/DDBJ whole genome shotgun (WGS) entry which is preliminary data.</text>
</comment>
<gene>
    <name evidence="1" type="ORF">NM208_g13787</name>
</gene>
<reference evidence="1" key="1">
    <citation type="submission" date="2022-08" db="EMBL/GenBank/DDBJ databases">
        <title>Genome Sequence of Fusarium decemcellulare.</title>
        <authorList>
            <person name="Buettner E."/>
        </authorList>
    </citation>
    <scope>NUCLEOTIDE SEQUENCE</scope>
    <source>
        <strain evidence="1">Babe19</strain>
    </source>
</reference>